<dbReference type="InterPro" id="IPR004547">
    <property type="entry name" value="Glucosamine6P_isomerase"/>
</dbReference>
<dbReference type="OrthoDB" id="9791139at2"/>
<feature type="domain" description="Glucosamine/galactosamine-6-phosphate isomerase" evidence="1">
    <location>
        <begin position="8"/>
        <end position="227"/>
    </location>
</feature>
<dbReference type="InterPro" id="IPR018321">
    <property type="entry name" value="Glucosamine6P_isomerase_CS"/>
</dbReference>
<accession>A0A1M7MMG4</accession>
<dbReference type="PANTHER" id="PTHR11280">
    <property type="entry name" value="GLUCOSAMINE-6-PHOSPHATE ISOMERASE"/>
    <property type="match status" value="1"/>
</dbReference>
<dbReference type="EMBL" id="FRCY01000004">
    <property type="protein sequence ID" value="SHM92064.1"/>
    <property type="molecule type" value="Genomic_DNA"/>
</dbReference>
<dbReference type="GO" id="GO:0005975">
    <property type="term" value="P:carbohydrate metabolic process"/>
    <property type="evidence" value="ECO:0007669"/>
    <property type="project" value="InterPro"/>
</dbReference>
<dbReference type="GO" id="GO:0005737">
    <property type="term" value="C:cytoplasm"/>
    <property type="evidence" value="ECO:0007669"/>
    <property type="project" value="TreeGrafter"/>
</dbReference>
<dbReference type="CDD" id="cd01399">
    <property type="entry name" value="GlcN6P_deaminase"/>
    <property type="match status" value="1"/>
</dbReference>
<dbReference type="GO" id="GO:0019262">
    <property type="term" value="P:N-acetylneuraminate catabolic process"/>
    <property type="evidence" value="ECO:0007669"/>
    <property type="project" value="TreeGrafter"/>
</dbReference>
<dbReference type="Proteomes" id="UP000184513">
    <property type="component" value="Unassembled WGS sequence"/>
</dbReference>
<evidence type="ECO:0000259" key="1">
    <source>
        <dbReference type="Pfam" id="PF01182"/>
    </source>
</evidence>
<dbReference type="PANTHER" id="PTHR11280:SF6">
    <property type="entry name" value="GLUCOSAMINE-6-PHOSPHATE ISOMERASE NAGB"/>
    <property type="match status" value="1"/>
</dbReference>
<evidence type="ECO:0000313" key="3">
    <source>
        <dbReference type="Proteomes" id="UP000184513"/>
    </source>
</evidence>
<dbReference type="AlphaFoldDB" id="A0A1M7MMG4"/>
<dbReference type="STRING" id="388280.SAMN04488057_104380"/>
<reference evidence="2 3" key="1">
    <citation type="submission" date="2016-11" db="EMBL/GenBank/DDBJ databases">
        <authorList>
            <person name="Jaros S."/>
            <person name="Januszkiewicz K."/>
            <person name="Wedrychowicz H."/>
        </authorList>
    </citation>
    <scope>NUCLEOTIDE SEQUENCE [LARGE SCALE GENOMIC DNA]</scope>
    <source>
        <strain evidence="2 3">CGMCC 1.6102</strain>
    </source>
</reference>
<dbReference type="GO" id="GO:0042802">
    <property type="term" value="F:identical protein binding"/>
    <property type="evidence" value="ECO:0007669"/>
    <property type="project" value="TreeGrafter"/>
</dbReference>
<dbReference type="RefSeq" id="WP_073094137.1">
    <property type="nucleotide sequence ID" value="NZ_FRCY01000004.1"/>
</dbReference>
<sequence>MKIYKRKDPKELGKLAGDHAAAAIQSAIDKKGSANIILATGTSQFETLNTLLSHQEIDWTKVSMFHLDEYLGLPITHPASFRKYLKERFLGKVKALKDYYLIDGEKNPEEETSRLGALIQDHPIDVALVGIGENGHLAFNDPPADFETEEPYLVVDLDEACRKQQLGEGWFPDLQAVPKKAISMSIRQIMKSKKIICSVPDERKAGAVKSCLENKVSPEFPASILQEHPDCALYLDEAAASMLDGGYTFN</sequence>
<protein>
    <submittedName>
        <fullName evidence="2">Glucosamine-6-phosphate deaminase</fullName>
    </submittedName>
</protein>
<dbReference type="PROSITE" id="PS01161">
    <property type="entry name" value="GLC_GALNAC_ISOMERASE"/>
    <property type="match status" value="1"/>
</dbReference>
<dbReference type="GO" id="GO:0006043">
    <property type="term" value="P:glucosamine catabolic process"/>
    <property type="evidence" value="ECO:0007669"/>
    <property type="project" value="TreeGrafter"/>
</dbReference>
<dbReference type="SUPFAM" id="SSF100950">
    <property type="entry name" value="NagB/RpiA/CoA transferase-like"/>
    <property type="match status" value="1"/>
</dbReference>
<organism evidence="2 3">
    <name type="scientific">Cyclobacterium lianum</name>
    <dbReference type="NCBI Taxonomy" id="388280"/>
    <lineage>
        <taxon>Bacteria</taxon>
        <taxon>Pseudomonadati</taxon>
        <taxon>Bacteroidota</taxon>
        <taxon>Cytophagia</taxon>
        <taxon>Cytophagales</taxon>
        <taxon>Cyclobacteriaceae</taxon>
        <taxon>Cyclobacterium</taxon>
    </lineage>
</organism>
<gene>
    <name evidence="2" type="ORF">SAMN04488057_104380</name>
</gene>
<dbReference type="GO" id="GO:0006046">
    <property type="term" value="P:N-acetylglucosamine catabolic process"/>
    <property type="evidence" value="ECO:0007669"/>
    <property type="project" value="TreeGrafter"/>
</dbReference>
<dbReference type="Pfam" id="PF01182">
    <property type="entry name" value="Glucosamine_iso"/>
    <property type="match status" value="1"/>
</dbReference>
<keyword evidence="3" id="KW-1185">Reference proteome</keyword>
<dbReference type="Gene3D" id="3.40.50.1360">
    <property type="match status" value="1"/>
</dbReference>
<name>A0A1M7MMG4_9BACT</name>
<dbReference type="GO" id="GO:0004342">
    <property type="term" value="F:glucosamine-6-phosphate deaminase activity"/>
    <property type="evidence" value="ECO:0007669"/>
    <property type="project" value="InterPro"/>
</dbReference>
<dbReference type="InterPro" id="IPR006148">
    <property type="entry name" value="Glc/Gal-6P_isomerase"/>
</dbReference>
<proteinExistence type="predicted"/>
<dbReference type="InterPro" id="IPR037171">
    <property type="entry name" value="NagB/RpiA_transferase-like"/>
</dbReference>
<evidence type="ECO:0000313" key="2">
    <source>
        <dbReference type="EMBL" id="SHM92064.1"/>
    </source>
</evidence>